<dbReference type="Proteomes" id="UP001642360">
    <property type="component" value="Unassembled WGS sequence"/>
</dbReference>
<gene>
    <name evidence="1" type="ORF">ILEXP_LOCUS21120</name>
</gene>
<dbReference type="AlphaFoldDB" id="A0ABC8SEF5"/>
<protein>
    <submittedName>
        <fullName evidence="1">Uncharacterized protein</fullName>
    </submittedName>
</protein>
<comment type="caution">
    <text evidence="1">The sequence shown here is derived from an EMBL/GenBank/DDBJ whole genome shotgun (WGS) entry which is preliminary data.</text>
</comment>
<evidence type="ECO:0000313" key="2">
    <source>
        <dbReference type="Proteomes" id="UP001642360"/>
    </source>
</evidence>
<proteinExistence type="predicted"/>
<organism evidence="1 2">
    <name type="scientific">Ilex paraguariensis</name>
    <name type="common">yerba mate</name>
    <dbReference type="NCBI Taxonomy" id="185542"/>
    <lineage>
        <taxon>Eukaryota</taxon>
        <taxon>Viridiplantae</taxon>
        <taxon>Streptophyta</taxon>
        <taxon>Embryophyta</taxon>
        <taxon>Tracheophyta</taxon>
        <taxon>Spermatophyta</taxon>
        <taxon>Magnoliopsida</taxon>
        <taxon>eudicotyledons</taxon>
        <taxon>Gunneridae</taxon>
        <taxon>Pentapetalae</taxon>
        <taxon>asterids</taxon>
        <taxon>campanulids</taxon>
        <taxon>Aquifoliales</taxon>
        <taxon>Aquifoliaceae</taxon>
        <taxon>Ilex</taxon>
    </lineage>
</organism>
<sequence length="88" mass="10066">MLILIVLTTPKSLTLTRTNHYTYLSLSLSSHRSILFSIISARLFSPLSIYLKRSFAFLCPQGFQFISTVTPRFQIAFNPRGVQHFLPC</sequence>
<keyword evidence="2" id="KW-1185">Reference proteome</keyword>
<dbReference type="EMBL" id="CAUOFW020002303">
    <property type="protein sequence ID" value="CAK9152892.1"/>
    <property type="molecule type" value="Genomic_DNA"/>
</dbReference>
<accession>A0ABC8SEF5</accession>
<reference evidence="1 2" key="1">
    <citation type="submission" date="2024-02" db="EMBL/GenBank/DDBJ databases">
        <authorList>
            <person name="Vignale AGUSTIN F."/>
            <person name="Sosa J E."/>
            <person name="Modenutti C."/>
        </authorList>
    </citation>
    <scope>NUCLEOTIDE SEQUENCE [LARGE SCALE GENOMIC DNA]</scope>
</reference>
<evidence type="ECO:0000313" key="1">
    <source>
        <dbReference type="EMBL" id="CAK9152892.1"/>
    </source>
</evidence>
<name>A0ABC8SEF5_9AQUA</name>